<dbReference type="Gene3D" id="3.20.100.30">
    <property type="entry name" value="VTC, catalytic tunnel domain"/>
    <property type="match status" value="1"/>
</dbReference>
<dbReference type="Pfam" id="PF09359">
    <property type="entry name" value="VTC"/>
    <property type="match status" value="1"/>
</dbReference>
<organism evidence="2 3">
    <name type="scientific">Candidatus Eisenbergiella stercorigallinarum</name>
    <dbReference type="NCBI Taxonomy" id="2838557"/>
    <lineage>
        <taxon>Bacteria</taxon>
        <taxon>Bacillati</taxon>
        <taxon>Bacillota</taxon>
        <taxon>Clostridia</taxon>
        <taxon>Lachnospirales</taxon>
        <taxon>Lachnospiraceae</taxon>
        <taxon>Eisenbergiella</taxon>
    </lineage>
</organism>
<comment type="caution">
    <text evidence="2">The sequence shown here is derived from an EMBL/GenBank/DDBJ whole genome shotgun (WGS) entry which is preliminary data.</text>
</comment>
<protein>
    <submittedName>
        <fullName evidence="2">Polyphosphate polymerase domain-containing protein</fullName>
    </submittedName>
</protein>
<name>A0A9D2U0I4_9FIRM</name>
<sequence>MERSRSTDVWNKELLAQKNTYYGPFRNEWKYYLSLWDCQPLKERFQTVMQRDPHAVDGLYSIRSLYFDDYWNSSYNDKMAGVNYRKKYRIRIYNCSDTSIRLERKLKLGNYIHKDSARLTRQEYEQIMEGKYDFLLEHKEPLCREFWFECTSNLMRPKVIVDYEREPFVLPEGDVRVTFDSNVRACAPENDLFDPDIPSYEMIPPGKTIMEVKFTEFLPLVIKEIVPPGEQEFSAISKYTLCYEKLYYRTDALFLVSRSERSW</sequence>
<gene>
    <name evidence="2" type="ORF">H9912_07720</name>
</gene>
<proteinExistence type="predicted"/>
<dbReference type="InterPro" id="IPR018966">
    <property type="entry name" value="VTC_domain"/>
</dbReference>
<accession>A0A9D2U0I4</accession>
<dbReference type="AlphaFoldDB" id="A0A9D2U0I4"/>
<dbReference type="Proteomes" id="UP000823851">
    <property type="component" value="Unassembled WGS sequence"/>
</dbReference>
<dbReference type="EMBL" id="DWUW01000218">
    <property type="protein sequence ID" value="HJD31814.1"/>
    <property type="molecule type" value="Genomic_DNA"/>
</dbReference>
<dbReference type="GO" id="GO:0006799">
    <property type="term" value="P:polyphosphate biosynthetic process"/>
    <property type="evidence" value="ECO:0007669"/>
    <property type="project" value="UniProtKB-ARBA"/>
</dbReference>
<evidence type="ECO:0000313" key="2">
    <source>
        <dbReference type="EMBL" id="HJD31814.1"/>
    </source>
</evidence>
<evidence type="ECO:0000259" key="1">
    <source>
        <dbReference type="Pfam" id="PF09359"/>
    </source>
</evidence>
<feature type="domain" description="VTC" evidence="1">
    <location>
        <begin position="26"/>
        <end position="247"/>
    </location>
</feature>
<reference evidence="2" key="2">
    <citation type="submission" date="2021-04" db="EMBL/GenBank/DDBJ databases">
        <authorList>
            <person name="Gilroy R."/>
        </authorList>
    </citation>
    <scope>NUCLEOTIDE SEQUENCE</scope>
    <source>
        <strain evidence="2">ChiHjej8B7-25341</strain>
    </source>
</reference>
<dbReference type="InterPro" id="IPR042267">
    <property type="entry name" value="VTC_sf"/>
</dbReference>
<reference evidence="2" key="1">
    <citation type="journal article" date="2021" name="PeerJ">
        <title>Extensive microbial diversity within the chicken gut microbiome revealed by metagenomics and culture.</title>
        <authorList>
            <person name="Gilroy R."/>
            <person name="Ravi A."/>
            <person name="Getino M."/>
            <person name="Pursley I."/>
            <person name="Horton D.L."/>
            <person name="Alikhan N.F."/>
            <person name="Baker D."/>
            <person name="Gharbi K."/>
            <person name="Hall N."/>
            <person name="Watson M."/>
            <person name="Adriaenssens E.M."/>
            <person name="Foster-Nyarko E."/>
            <person name="Jarju S."/>
            <person name="Secka A."/>
            <person name="Antonio M."/>
            <person name="Oren A."/>
            <person name="Chaudhuri R.R."/>
            <person name="La Ragione R."/>
            <person name="Hildebrand F."/>
            <person name="Pallen M.J."/>
        </authorList>
    </citation>
    <scope>NUCLEOTIDE SEQUENCE</scope>
    <source>
        <strain evidence="2">ChiHjej8B7-25341</strain>
    </source>
</reference>
<dbReference type="CDD" id="cd07750">
    <property type="entry name" value="PolyPPase_VTC_like"/>
    <property type="match status" value="1"/>
</dbReference>
<evidence type="ECO:0000313" key="3">
    <source>
        <dbReference type="Proteomes" id="UP000823851"/>
    </source>
</evidence>